<dbReference type="Pfam" id="PF00581">
    <property type="entry name" value="Rhodanese"/>
    <property type="match status" value="1"/>
</dbReference>
<dbReference type="OrthoDB" id="1445766at2"/>
<dbReference type="RefSeq" id="WP_136349766.1">
    <property type="nucleotide sequence ID" value="NZ_SSOC01000007.1"/>
</dbReference>
<reference evidence="2 3" key="1">
    <citation type="submission" date="2019-04" db="EMBL/GenBank/DDBJ databases">
        <title>Azoarcus nasutitermitis sp. nov. isolated from termite nest.</title>
        <authorList>
            <person name="Lin S.-Y."/>
            <person name="Hameed A."/>
            <person name="Hsu Y.-H."/>
            <person name="Young C.-C."/>
        </authorList>
    </citation>
    <scope>NUCLEOTIDE SEQUENCE [LARGE SCALE GENOMIC DNA]</scope>
    <source>
        <strain evidence="2 3">CC-YHH838</strain>
    </source>
</reference>
<name>A0A4S4ASF8_9RHOO</name>
<keyword evidence="3" id="KW-1185">Reference proteome</keyword>
<dbReference type="PANTHER" id="PTHR43031">
    <property type="entry name" value="FAD-DEPENDENT OXIDOREDUCTASE"/>
    <property type="match status" value="1"/>
</dbReference>
<dbReference type="InterPro" id="IPR050229">
    <property type="entry name" value="GlpE_sulfurtransferase"/>
</dbReference>
<dbReference type="SUPFAM" id="SSF52821">
    <property type="entry name" value="Rhodanese/Cell cycle control phosphatase"/>
    <property type="match status" value="1"/>
</dbReference>
<organism evidence="2 3">
    <name type="scientific">Pseudothauera nasutitermitis</name>
    <dbReference type="NCBI Taxonomy" id="2565930"/>
    <lineage>
        <taxon>Bacteria</taxon>
        <taxon>Pseudomonadati</taxon>
        <taxon>Pseudomonadota</taxon>
        <taxon>Betaproteobacteria</taxon>
        <taxon>Rhodocyclales</taxon>
        <taxon>Zoogloeaceae</taxon>
        <taxon>Pseudothauera</taxon>
    </lineage>
</organism>
<evidence type="ECO:0000259" key="1">
    <source>
        <dbReference type="PROSITE" id="PS50206"/>
    </source>
</evidence>
<dbReference type="InterPro" id="IPR001763">
    <property type="entry name" value="Rhodanese-like_dom"/>
</dbReference>
<dbReference type="AlphaFoldDB" id="A0A4S4ASF8"/>
<dbReference type="SMART" id="SM00450">
    <property type="entry name" value="RHOD"/>
    <property type="match status" value="1"/>
</dbReference>
<protein>
    <submittedName>
        <fullName evidence="2">Rhodanese-like domain-containing protein</fullName>
    </submittedName>
</protein>
<sequence>MEFLQQNWHWAALAAFSGGWLLIEAIRAKADKSLLSPIEATLLINREDAVVVDVRNDGEYAQGHIPNALHVPLADLERRKGELEKYRDRPLVLCCQSGARSSGAIAALRKAGFEKLYNLRGGLYEWEKAGQPLDRGSRRNEGKGKKK</sequence>
<dbReference type="Proteomes" id="UP000308430">
    <property type="component" value="Unassembled WGS sequence"/>
</dbReference>
<proteinExistence type="predicted"/>
<feature type="domain" description="Rhodanese" evidence="1">
    <location>
        <begin position="45"/>
        <end position="135"/>
    </location>
</feature>
<accession>A0A4S4ASF8</accession>
<dbReference type="PANTHER" id="PTHR43031:SF18">
    <property type="entry name" value="RHODANESE-RELATED SULFURTRANSFERASES"/>
    <property type="match status" value="1"/>
</dbReference>
<dbReference type="Gene3D" id="3.40.250.10">
    <property type="entry name" value="Rhodanese-like domain"/>
    <property type="match status" value="1"/>
</dbReference>
<evidence type="ECO:0000313" key="2">
    <source>
        <dbReference type="EMBL" id="THF62344.1"/>
    </source>
</evidence>
<dbReference type="InterPro" id="IPR036873">
    <property type="entry name" value="Rhodanese-like_dom_sf"/>
</dbReference>
<evidence type="ECO:0000313" key="3">
    <source>
        <dbReference type="Proteomes" id="UP000308430"/>
    </source>
</evidence>
<gene>
    <name evidence="2" type="ORF">E6C76_18665</name>
</gene>
<comment type="caution">
    <text evidence="2">The sequence shown here is derived from an EMBL/GenBank/DDBJ whole genome shotgun (WGS) entry which is preliminary data.</text>
</comment>
<dbReference type="EMBL" id="SSOC01000007">
    <property type="protein sequence ID" value="THF62344.1"/>
    <property type="molecule type" value="Genomic_DNA"/>
</dbReference>
<dbReference type="CDD" id="cd00158">
    <property type="entry name" value="RHOD"/>
    <property type="match status" value="1"/>
</dbReference>
<dbReference type="PROSITE" id="PS50206">
    <property type="entry name" value="RHODANESE_3"/>
    <property type="match status" value="1"/>
</dbReference>